<dbReference type="InterPro" id="IPR036388">
    <property type="entry name" value="WH-like_DNA-bd_sf"/>
</dbReference>
<dbReference type="SUPFAM" id="SSF88659">
    <property type="entry name" value="Sigma3 and sigma4 domains of RNA polymerase sigma factors"/>
    <property type="match status" value="1"/>
</dbReference>
<dbReference type="Proteomes" id="UP001596306">
    <property type="component" value="Unassembled WGS sequence"/>
</dbReference>
<comment type="caution">
    <text evidence="8">The sequence shown here is derived from an EMBL/GenBank/DDBJ whole genome shotgun (WGS) entry which is preliminary data.</text>
</comment>
<gene>
    <name evidence="8" type="ORF">ACFQB0_00235</name>
</gene>
<feature type="compositionally biased region" description="Polar residues" evidence="6">
    <location>
        <begin position="369"/>
        <end position="381"/>
    </location>
</feature>
<dbReference type="InterPro" id="IPR013324">
    <property type="entry name" value="RNA_pol_sigma_r3/r4-like"/>
</dbReference>
<feature type="compositionally biased region" description="Basic and acidic residues" evidence="6">
    <location>
        <begin position="382"/>
        <end position="391"/>
    </location>
</feature>
<reference evidence="9" key="1">
    <citation type="journal article" date="2019" name="Int. J. Syst. Evol. Microbiol.">
        <title>The Global Catalogue of Microorganisms (GCM) 10K type strain sequencing project: providing services to taxonomists for standard genome sequencing and annotation.</title>
        <authorList>
            <consortium name="The Broad Institute Genomics Platform"/>
            <consortium name="The Broad Institute Genome Sequencing Center for Infectious Disease"/>
            <person name="Wu L."/>
            <person name="Ma J."/>
        </authorList>
    </citation>
    <scope>NUCLEOTIDE SEQUENCE [LARGE SCALE GENOMIC DNA]</scope>
    <source>
        <strain evidence="9">CCUG 43304</strain>
    </source>
</reference>
<dbReference type="Gene3D" id="1.10.10.10">
    <property type="entry name" value="Winged helix-like DNA-binding domain superfamily/Winged helix DNA-binding domain"/>
    <property type="match status" value="1"/>
</dbReference>
<feature type="domain" description="Putative zinc-finger" evidence="7">
    <location>
        <begin position="194"/>
        <end position="227"/>
    </location>
</feature>
<comment type="similarity">
    <text evidence="1">Belongs to the sigma-70 factor family. ECF subfamily.</text>
</comment>
<evidence type="ECO:0000313" key="8">
    <source>
        <dbReference type="EMBL" id="MFC6354542.1"/>
    </source>
</evidence>
<dbReference type="InterPro" id="IPR014284">
    <property type="entry name" value="RNA_pol_sigma-70_dom"/>
</dbReference>
<dbReference type="PANTHER" id="PTHR43133">
    <property type="entry name" value="RNA POLYMERASE ECF-TYPE SIGMA FACTO"/>
    <property type="match status" value="1"/>
</dbReference>
<keyword evidence="3" id="KW-0731">Sigma factor</keyword>
<keyword evidence="9" id="KW-1185">Reference proteome</keyword>
<sequence>MTNTLGLHLMESDETLVISARSGDTDAYAELWHRHATAGLRAARHYISPSETDDLVAEAYTLILQRIRAGGGPDGPFRPYLYVTIRNLAGRWSSRRADVRVETLSETEDPESLSDHTIEALDRSLTSIAFRSLPERWRSVLWYTVVEQMEPHEVAPLLGMTPNAVAALSYRAREGLRRAWLQAHVSDVQRSAACTWVLSRLGDHSRRGLTPRQTRRVKTHLAECSSCGLIAEEIETVSSGLATVLIPLALGGTAGGTWLAAKGSSSAAIAAATPPVVSALTTGGTVTVAALSSAGTTTIVSPTAFIGAVTMAVAIAISPVDAVVPPSTWAQPLPVVEDHTPQGTHPDANPRAETPDAGSLPGLRDESRTTSVPSPEMSSPGSRDDPSHDDGADLTSPPNGSGKPQKDKTSGSGQGGESQGAVTPGAPKDRSVSGQNGKPARTGKPEQTGKPAQTAPVVPKEPVRNAPPGQANDSSETPGGSSAKQAEDLAASFTTTPETPSSAQAPSGDAPDESASASAGDGQ</sequence>
<dbReference type="PANTHER" id="PTHR43133:SF8">
    <property type="entry name" value="RNA POLYMERASE SIGMA FACTOR HI_1459-RELATED"/>
    <property type="match status" value="1"/>
</dbReference>
<evidence type="ECO:0000256" key="3">
    <source>
        <dbReference type="ARBA" id="ARBA00023082"/>
    </source>
</evidence>
<accession>A0ABW1VBD2</accession>
<keyword evidence="4" id="KW-0238">DNA-binding</keyword>
<dbReference type="Pfam" id="PF13490">
    <property type="entry name" value="zf-HC2"/>
    <property type="match status" value="1"/>
</dbReference>
<evidence type="ECO:0000259" key="7">
    <source>
        <dbReference type="Pfam" id="PF13490"/>
    </source>
</evidence>
<dbReference type="SUPFAM" id="SSF88946">
    <property type="entry name" value="Sigma2 domain of RNA polymerase sigma factors"/>
    <property type="match status" value="1"/>
</dbReference>
<dbReference type="InterPro" id="IPR039425">
    <property type="entry name" value="RNA_pol_sigma-70-like"/>
</dbReference>
<evidence type="ECO:0000256" key="1">
    <source>
        <dbReference type="ARBA" id="ARBA00010641"/>
    </source>
</evidence>
<feature type="compositionally biased region" description="Polar residues" evidence="6">
    <location>
        <begin position="471"/>
        <end position="484"/>
    </location>
</feature>
<evidence type="ECO:0000313" key="9">
    <source>
        <dbReference type="Proteomes" id="UP001596306"/>
    </source>
</evidence>
<feature type="compositionally biased region" description="Polar residues" evidence="6">
    <location>
        <begin position="492"/>
        <end position="505"/>
    </location>
</feature>
<name>A0ABW1VBD2_9MICO</name>
<protein>
    <submittedName>
        <fullName evidence="8">Sigma-70 family RNA polymerase sigma factor</fullName>
    </submittedName>
</protein>
<dbReference type="Gene3D" id="1.10.1740.10">
    <property type="match status" value="1"/>
</dbReference>
<dbReference type="InterPro" id="IPR027383">
    <property type="entry name" value="Znf_put"/>
</dbReference>
<dbReference type="InterPro" id="IPR013325">
    <property type="entry name" value="RNA_pol_sigma_r2"/>
</dbReference>
<dbReference type="RefSeq" id="WP_386726082.1">
    <property type="nucleotide sequence ID" value="NZ_JBHSTP010000001.1"/>
</dbReference>
<keyword evidence="5" id="KW-0804">Transcription</keyword>
<evidence type="ECO:0000256" key="6">
    <source>
        <dbReference type="SAM" id="MobiDB-lite"/>
    </source>
</evidence>
<evidence type="ECO:0000256" key="4">
    <source>
        <dbReference type="ARBA" id="ARBA00023125"/>
    </source>
</evidence>
<keyword evidence="2" id="KW-0805">Transcription regulation</keyword>
<proteinExistence type="inferred from homology"/>
<evidence type="ECO:0000256" key="2">
    <source>
        <dbReference type="ARBA" id="ARBA00023015"/>
    </source>
</evidence>
<evidence type="ECO:0000256" key="5">
    <source>
        <dbReference type="ARBA" id="ARBA00023163"/>
    </source>
</evidence>
<organism evidence="8 9">
    <name type="scientific">Luethyella okanaganae</name>
    <dbReference type="NCBI Taxonomy" id="69372"/>
    <lineage>
        <taxon>Bacteria</taxon>
        <taxon>Bacillati</taxon>
        <taxon>Actinomycetota</taxon>
        <taxon>Actinomycetes</taxon>
        <taxon>Micrococcales</taxon>
        <taxon>Microbacteriaceae</taxon>
        <taxon>Luethyella</taxon>
    </lineage>
</organism>
<feature type="region of interest" description="Disordered" evidence="6">
    <location>
        <begin position="333"/>
        <end position="523"/>
    </location>
</feature>
<dbReference type="EMBL" id="JBHSTP010000001">
    <property type="protein sequence ID" value="MFC6354542.1"/>
    <property type="molecule type" value="Genomic_DNA"/>
</dbReference>
<dbReference type="NCBIfam" id="TIGR02937">
    <property type="entry name" value="sigma70-ECF"/>
    <property type="match status" value="1"/>
</dbReference>